<evidence type="ECO:0000256" key="1">
    <source>
        <dbReference type="ARBA" id="ARBA00004651"/>
    </source>
</evidence>
<dbReference type="Proteomes" id="UP000069162">
    <property type="component" value="Chromosome"/>
</dbReference>
<evidence type="ECO:0000256" key="2">
    <source>
        <dbReference type="ARBA" id="ARBA00022448"/>
    </source>
</evidence>
<dbReference type="KEGG" id="kle:AO703_19065"/>
<dbReference type="GO" id="GO:0005886">
    <property type="term" value="C:plasma membrane"/>
    <property type="evidence" value="ECO:0007669"/>
    <property type="project" value="UniProtKB-SubCell"/>
</dbReference>
<evidence type="ECO:0000256" key="8">
    <source>
        <dbReference type="HAMAP-Rule" id="MF_01545"/>
    </source>
</evidence>
<feature type="transmembrane region" description="Helical" evidence="8">
    <location>
        <begin position="94"/>
        <end position="113"/>
    </location>
</feature>
<evidence type="ECO:0000313" key="10">
    <source>
        <dbReference type="Proteomes" id="UP000069162"/>
    </source>
</evidence>
<dbReference type="NCBIfam" id="NF007916">
    <property type="entry name" value="PRK10631.1"/>
    <property type="match status" value="1"/>
</dbReference>
<dbReference type="OrthoDB" id="9807111at2"/>
<keyword evidence="2 8" id="KW-0813">Transport</keyword>
<feature type="transmembrane region" description="Helical" evidence="8">
    <location>
        <begin position="38"/>
        <end position="56"/>
    </location>
</feature>
<feature type="transmembrane region" description="Helical" evidence="8">
    <location>
        <begin position="13"/>
        <end position="31"/>
    </location>
</feature>
<comment type="subcellular location">
    <subcellularLocation>
        <location evidence="1 8">Cell membrane</location>
        <topology evidence="1 8">Multi-pass membrane protein</topology>
    </subcellularLocation>
</comment>
<accession>A0A806XI06</accession>
<reference evidence="10" key="1">
    <citation type="submission" date="2015-10" db="EMBL/GenBank/DDBJ databases">
        <title>Complete Genome Sequencing of Klebsiella sp. strain G5.</title>
        <authorList>
            <person name="Chan K.-G."/>
            <person name="Chen J.-W."/>
        </authorList>
    </citation>
    <scope>NUCLEOTIDE SEQUENCE [LARGE SCALE GENOMIC DNA]</scope>
    <source>
        <strain evidence="10">G5</strain>
    </source>
</reference>
<dbReference type="GO" id="GO:0022857">
    <property type="term" value="F:transmembrane transporter activity"/>
    <property type="evidence" value="ECO:0007669"/>
    <property type="project" value="UniProtKB-UniRule"/>
</dbReference>
<dbReference type="Pfam" id="PF04632">
    <property type="entry name" value="FUSC"/>
    <property type="match status" value="1"/>
</dbReference>
<comment type="function">
    <text evidence="8">Forms an efflux pump with AaeA. Could function as a metabolic relief valve, allowing to eliminate certain compounds when they accumulate to high levels in the cell.</text>
</comment>
<feature type="transmembrane region" description="Helical" evidence="8">
    <location>
        <begin position="432"/>
        <end position="449"/>
    </location>
</feature>
<dbReference type="InterPro" id="IPR006726">
    <property type="entry name" value="PHBA_efflux_AaeB/fusaric-R"/>
</dbReference>
<dbReference type="HAMAP" id="MF_01545">
    <property type="entry name" value="AaeB"/>
    <property type="match status" value="1"/>
</dbReference>
<sequence>MGIFTIAPQHLRFAVKLACAIVLALFVGFHFELETPRWAVLTAAIVAAGPAFAAGGEPWSGAIRYRGMLRICGTFIGCIAALTIIIVMIRAPLLMILVCCLWAGFCTWISSLVRVENSYAWGLAGYTALIIIITIQSAPLLTPQFAVERCSEIVIGIVCAIVADLLFSPRSIKQEIDRELDALLVDQYALMQLCIRHGDSIAVDNAWSALVRRTQALDGMRSNLNMESSRWAKANRRLKALNTLSLTLITQACETYLIQNTRPELITDAWREMFNAPAQTAQDVHKQLKRMRRILSWTGEHDTPVTLYSWVGAATRYQLLKRGVVGNAKISTREEEILQGEVVVKAESAERHHAMINFWRTTLSCMLGTLFWLWTGWTSGSGAMVMIAVVTSLAMRLPNPRMVAIDFLYGTIAALPIGAFFFLVVIPSTQQSMLLLCLSLAVLAFFIGIEVQKRRLGSLGALASTINIIVLDNPMTFHFSQFLDSALGQLVGCFVALMVILLVRDNSQSRTGRVLLNQFVSAAVSSLTTNTARRKENHLPALYQQLFLLLNKFPGDLAKFRLALTLIIAHQRLRDAPVPVNDDLSLFHRQMRRTADKLISASSDDRRRRYFNRLLEELDVYQEKLRIWEAPPQVTEPVERLAGMLRKYQHALTESQ</sequence>
<feature type="transmembrane region" description="Helical" evidence="8">
    <location>
        <begin position="119"/>
        <end position="141"/>
    </location>
</feature>
<comment type="similarity">
    <text evidence="8">Belongs to the aromatic acid exporter ArAE (TC 2.A.85) family.</text>
</comment>
<proteinExistence type="inferred from homology"/>
<evidence type="ECO:0000256" key="6">
    <source>
        <dbReference type="ARBA" id="ARBA00022989"/>
    </source>
</evidence>
<dbReference type="AlphaFoldDB" id="A0A806XI06"/>
<dbReference type="PANTHER" id="PTHR30509:SF9">
    <property type="entry name" value="MULTIDRUG RESISTANCE PROTEIN MDTO"/>
    <property type="match status" value="1"/>
</dbReference>
<keyword evidence="5 8" id="KW-0812">Transmembrane</keyword>
<dbReference type="RefSeq" id="WP_062742157.1">
    <property type="nucleotide sequence ID" value="NZ_CP012871.1"/>
</dbReference>
<name>A0A806XI06_9ENTR</name>
<keyword evidence="7 8" id="KW-0472">Membrane</keyword>
<comment type="caution">
    <text evidence="8">Lacks conserved residue(s) required for the propagation of feature annotation.</text>
</comment>
<evidence type="ECO:0000313" key="9">
    <source>
        <dbReference type="EMBL" id="ALR78301.1"/>
    </source>
</evidence>
<evidence type="ECO:0000256" key="7">
    <source>
        <dbReference type="ARBA" id="ARBA00023136"/>
    </source>
</evidence>
<keyword evidence="4" id="KW-0997">Cell inner membrane</keyword>
<gene>
    <name evidence="8" type="primary">aaeB</name>
    <name evidence="9" type="ORF">AO703_19065</name>
</gene>
<keyword evidence="6 8" id="KW-1133">Transmembrane helix</keyword>
<feature type="transmembrane region" description="Helical" evidence="8">
    <location>
        <begin position="68"/>
        <end position="87"/>
    </location>
</feature>
<dbReference type="InterPro" id="IPR023706">
    <property type="entry name" value="PHBA_efflux_pump_AaeB"/>
</dbReference>
<feature type="transmembrane region" description="Helical" evidence="8">
    <location>
        <begin position="407"/>
        <end position="426"/>
    </location>
</feature>
<evidence type="ECO:0000256" key="3">
    <source>
        <dbReference type="ARBA" id="ARBA00022475"/>
    </source>
</evidence>
<dbReference type="EMBL" id="CP012871">
    <property type="protein sequence ID" value="ALR78301.1"/>
    <property type="molecule type" value="Genomic_DNA"/>
</dbReference>
<feature type="transmembrane region" description="Helical" evidence="8">
    <location>
        <begin position="371"/>
        <end position="395"/>
    </location>
</feature>
<protein>
    <recommendedName>
        <fullName evidence="8">p-hydroxybenzoic acid efflux pump subunit AaeB</fullName>
        <shortName evidence="8">pHBA efflux pump protein B</shortName>
    </recommendedName>
</protein>
<keyword evidence="3 8" id="KW-1003">Cell membrane</keyword>
<dbReference type="PANTHER" id="PTHR30509">
    <property type="entry name" value="P-HYDROXYBENZOIC ACID EFFLUX PUMP SUBUNIT-RELATED"/>
    <property type="match status" value="1"/>
</dbReference>
<feature type="transmembrane region" description="Helical" evidence="8">
    <location>
        <begin position="153"/>
        <end position="172"/>
    </location>
</feature>
<feature type="transmembrane region" description="Helical" evidence="8">
    <location>
        <begin position="486"/>
        <end position="503"/>
    </location>
</feature>
<organism evidence="9 10">
    <name type="scientific">[Enterobacter] lignolyticus</name>
    <dbReference type="NCBI Taxonomy" id="1334193"/>
    <lineage>
        <taxon>Bacteria</taxon>
        <taxon>Pseudomonadati</taxon>
        <taxon>Pseudomonadota</taxon>
        <taxon>Gammaproteobacteria</taxon>
        <taxon>Enterobacterales</taxon>
        <taxon>Enterobacteriaceae</taxon>
        <taxon>Pluralibacter</taxon>
    </lineage>
</organism>
<dbReference type="GO" id="GO:0046942">
    <property type="term" value="P:carboxylic acid transport"/>
    <property type="evidence" value="ECO:0007669"/>
    <property type="project" value="InterPro"/>
</dbReference>
<evidence type="ECO:0000256" key="4">
    <source>
        <dbReference type="ARBA" id="ARBA00022519"/>
    </source>
</evidence>
<evidence type="ECO:0000256" key="5">
    <source>
        <dbReference type="ARBA" id="ARBA00022692"/>
    </source>
</evidence>